<organism evidence="2 3">
    <name type="scientific">Helicostylum pulchrum</name>
    <dbReference type="NCBI Taxonomy" id="562976"/>
    <lineage>
        <taxon>Eukaryota</taxon>
        <taxon>Fungi</taxon>
        <taxon>Fungi incertae sedis</taxon>
        <taxon>Mucoromycota</taxon>
        <taxon>Mucoromycotina</taxon>
        <taxon>Mucoromycetes</taxon>
        <taxon>Mucorales</taxon>
        <taxon>Mucorineae</taxon>
        <taxon>Mucoraceae</taxon>
        <taxon>Helicostylum</taxon>
    </lineage>
</organism>
<comment type="caution">
    <text evidence="2">The sequence shown here is derived from an EMBL/GenBank/DDBJ whole genome shotgun (WGS) entry which is preliminary data.</text>
</comment>
<evidence type="ECO:0000313" key="3">
    <source>
        <dbReference type="Proteomes" id="UP001476247"/>
    </source>
</evidence>
<name>A0ABP9XWZ2_9FUNG</name>
<feature type="region of interest" description="Disordered" evidence="1">
    <location>
        <begin position="1"/>
        <end position="32"/>
    </location>
</feature>
<reference evidence="2 3" key="1">
    <citation type="submission" date="2024-04" db="EMBL/GenBank/DDBJ databases">
        <title>genome sequences of Mucor flavus KT1a and Helicostylum pulchrum KT1b strains isolation_sourced from the surface of a dry-aged beef.</title>
        <authorList>
            <person name="Toyotome T."/>
            <person name="Hosono M."/>
            <person name="Torimaru M."/>
            <person name="Fukuda K."/>
            <person name="Mikami N."/>
        </authorList>
    </citation>
    <scope>NUCLEOTIDE SEQUENCE [LARGE SCALE GENOMIC DNA]</scope>
    <source>
        <strain evidence="2 3">KT1b</strain>
    </source>
</reference>
<evidence type="ECO:0000256" key="1">
    <source>
        <dbReference type="SAM" id="MobiDB-lite"/>
    </source>
</evidence>
<protein>
    <submittedName>
        <fullName evidence="2">Uncharacterized protein</fullName>
    </submittedName>
</protein>
<keyword evidence="3" id="KW-1185">Reference proteome</keyword>
<dbReference type="Proteomes" id="UP001476247">
    <property type="component" value="Unassembled WGS sequence"/>
</dbReference>
<sequence length="71" mass="8004">MILSIMNNSQKSTSVKVNNEGTQRMVDNSSAMHRSNQMIIAQGMSYRPVNTIKAYTAKQEEWKVRSLLVAS</sequence>
<accession>A0ABP9XWZ2</accession>
<dbReference type="EMBL" id="BAABUJ010000011">
    <property type="protein sequence ID" value="GAA5798910.1"/>
    <property type="molecule type" value="Genomic_DNA"/>
</dbReference>
<proteinExistence type="predicted"/>
<evidence type="ECO:0000313" key="2">
    <source>
        <dbReference type="EMBL" id="GAA5798910.1"/>
    </source>
</evidence>
<gene>
    <name evidence="2" type="ORF">HPULCUR_004317</name>
</gene>